<dbReference type="InterPro" id="IPR036188">
    <property type="entry name" value="FAD/NAD-bd_sf"/>
</dbReference>
<evidence type="ECO:0000256" key="6">
    <source>
        <dbReference type="SAM" id="MobiDB-lite"/>
    </source>
</evidence>
<keyword evidence="3 8" id="KW-0560">Oxidoreductase</keyword>
<protein>
    <recommendedName>
        <fullName evidence="5">glycine oxidase</fullName>
        <ecNumber evidence="5">1.4.3.19</ecNumber>
    </recommendedName>
</protein>
<evidence type="ECO:0000313" key="9">
    <source>
        <dbReference type="Proteomes" id="UP001596378"/>
    </source>
</evidence>
<keyword evidence="2" id="KW-0784">Thiamine biosynthesis</keyword>
<evidence type="ECO:0000256" key="4">
    <source>
        <dbReference type="ARBA" id="ARBA00049872"/>
    </source>
</evidence>
<dbReference type="PANTHER" id="PTHR13847">
    <property type="entry name" value="SARCOSINE DEHYDROGENASE-RELATED"/>
    <property type="match status" value="1"/>
</dbReference>
<dbReference type="Gene3D" id="3.30.9.10">
    <property type="entry name" value="D-Amino Acid Oxidase, subunit A, domain 2"/>
    <property type="match status" value="1"/>
</dbReference>
<dbReference type="NCBIfam" id="TIGR02352">
    <property type="entry name" value="thiamin_ThiO"/>
    <property type="match status" value="1"/>
</dbReference>
<sequence>MSGVSEGSMEAKPATGSAKSAQSAGGVKSAQSTRSAKSAQSTGSARSVQSAGGVKSAQTAEVLILGGGIIGLSSAWEAAKRGFRVAVLEAEAFGGQASGAAAGMLAPFSENPESPDAFFRLCADSHSRYPDWVRELEELTGHTAELRRSGSLNVAFHEADFLSLRARLEWQSRYGSGFELLGASELRRLEPELSERALGALYCPGESHVFAPKLVGAVEEACRRAGVRLVAHAGGVTGLERVAGAGVVVRTAGAGSWLADRVVVCAGAWSGFVREWLSVDVPVHPIRGQICAYDGKGDRIRHMIFTSQAYWVGKKDGSLVCGASEDVAGFERSVTEQGIGRLTRWSGSALPFLGDTSPSRGWAGLRPATLDGRPLIGSVPGVPELVLACGHYRNGILLAPATAALVGDLLEGKIGENGYGNAFGIERFNFAGTRRGLG</sequence>
<evidence type="ECO:0000256" key="1">
    <source>
        <dbReference type="ARBA" id="ARBA00004948"/>
    </source>
</evidence>
<feature type="domain" description="FAD dependent oxidoreductase" evidence="7">
    <location>
        <begin position="62"/>
        <end position="409"/>
    </location>
</feature>
<dbReference type="EMBL" id="JBHTAI010000005">
    <property type="protein sequence ID" value="MFC7148682.1"/>
    <property type="molecule type" value="Genomic_DNA"/>
</dbReference>
<evidence type="ECO:0000313" key="8">
    <source>
        <dbReference type="EMBL" id="MFC7148682.1"/>
    </source>
</evidence>
<accession>A0ABW2F8W9</accession>
<dbReference type="InterPro" id="IPR006076">
    <property type="entry name" value="FAD-dep_OxRdtase"/>
</dbReference>
<dbReference type="Proteomes" id="UP001596378">
    <property type="component" value="Unassembled WGS sequence"/>
</dbReference>
<name>A0ABW2F8W9_9BACL</name>
<comment type="caution">
    <text evidence="8">The sequence shown here is derived from an EMBL/GenBank/DDBJ whole genome shotgun (WGS) entry which is preliminary data.</text>
</comment>
<feature type="compositionally biased region" description="Polar residues" evidence="6">
    <location>
        <begin position="17"/>
        <end position="50"/>
    </location>
</feature>
<dbReference type="SUPFAM" id="SSF51905">
    <property type="entry name" value="FAD/NAD(P)-binding domain"/>
    <property type="match status" value="1"/>
</dbReference>
<evidence type="ECO:0000256" key="5">
    <source>
        <dbReference type="ARBA" id="ARBA00050018"/>
    </source>
</evidence>
<comment type="catalytic activity">
    <reaction evidence="4">
        <text>glycine + O2 + H2O = glyoxylate + H2O2 + NH4(+)</text>
        <dbReference type="Rhea" id="RHEA:11532"/>
        <dbReference type="ChEBI" id="CHEBI:15377"/>
        <dbReference type="ChEBI" id="CHEBI:15379"/>
        <dbReference type="ChEBI" id="CHEBI:16240"/>
        <dbReference type="ChEBI" id="CHEBI:28938"/>
        <dbReference type="ChEBI" id="CHEBI:36655"/>
        <dbReference type="ChEBI" id="CHEBI:57305"/>
        <dbReference type="EC" id="1.4.3.19"/>
    </reaction>
</comment>
<gene>
    <name evidence="8" type="primary">thiO</name>
    <name evidence="8" type="ORF">ACFQMJ_09115</name>
</gene>
<dbReference type="PANTHER" id="PTHR13847:SF289">
    <property type="entry name" value="GLYCINE OXIDASE"/>
    <property type="match status" value="1"/>
</dbReference>
<proteinExistence type="predicted"/>
<dbReference type="RefSeq" id="WP_378052484.1">
    <property type="nucleotide sequence ID" value="NZ_JBHMDN010000055.1"/>
</dbReference>
<dbReference type="Pfam" id="PF01266">
    <property type="entry name" value="DAO"/>
    <property type="match status" value="1"/>
</dbReference>
<dbReference type="EC" id="1.4.3.19" evidence="5"/>
<keyword evidence="9" id="KW-1185">Reference proteome</keyword>
<evidence type="ECO:0000256" key="2">
    <source>
        <dbReference type="ARBA" id="ARBA00022977"/>
    </source>
</evidence>
<feature type="region of interest" description="Disordered" evidence="6">
    <location>
        <begin position="1"/>
        <end position="52"/>
    </location>
</feature>
<dbReference type="Gene3D" id="3.50.50.60">
    <property type="entry name" value="FAD/NAD(P)-binding domain"/>
    <property type="match status" value="1"/>
</dbReference>
<organism evidence="8 9">
    <name type="scientific">Cohnella cellulosilytica</name>
    <dbReference type="NCBI Taxonomy" id="986710"/>
    <lineage>
        <taxon>Bacteria</taxon>
        <taxon>Bacillati</taxon>
        <taxon>Bacillota</taxon>
        <taxon>Bacilli</taxon>
        <taxon>Bacillales</taxon>
        <taxon>Paenibacillaceae</taxon>
        <taxon>Cohnella</taxon>
    </lineage>
</organism>
<dbReference type="GO" id="GO:0043799">
    <property type="term" value="F:glycine oxidase activity"/>
    <property type="evidence" value="ECO:0007669"/>
    <property type="project" value="UniProtKB-EC"/>
</dbReference>
<reference evidence="9" key="1">
    <citation type="journal article" date="2019" name="Int. J. Syst. Evol. Microbiol.">
        <title>The Global Catalogue of Microorganisms (GCM) 10K type strain sequencing project: providing services to taxonomists for standard genome sequencing and annotation.</title>
        <authorList>
            <consortium name="The Broad Institute Genomics Platform"/>
            <consortium name="The Broad Institute Genome Sequencing Center for Infectious Disease"/>
            <person name="Wu L."/>
            <person name="Ma J."/>
        </authorList>
    </citation>
    <scope>NUCLEOTIDE SEQUENCE [LARGE SCALE GENOMIC DNA]</scope>
    <source>
        <strain evidence="9">KCTC 12907</strain>
    </source>
</reference>
<dbReference type="SUPFAM" id="SSF54373">
    <property type="entry name" value="FAD-linked reductases, C-terminal domain"/>
    <property type="match status" value="1"/>
</dbReference>
<dbReference type="InterPro" id="IPR012727">
    <property type="entry name" value="Gly_oxidase_ThiO"/>
</dbReference>
<evidence type="ECO:0000259" key="7">
    <source>
        <dbReference type="Pfam" id="PF01266"/>
    </source>
</evidence>
<comment type="pathway">
    <text evidence="1">Cofactor biosynthesis; thiamine diphosphate biosynthesis.</text>
</comment>
<evidence type="ECO:0000256" key="3">
    <source>
        <dbReference type="ARBA" id="ARBA00023002"/>
    </source>
</evidence>